<dbReference type="InterPro" id="IPR050927">
    <property type="entry name" value="TRPM"/>
</dbReference>
<protein>
    <submittedName>
        <fullName evidence="8">Oidioi.mRNA.OKI2018_I69.chr2.g7886.t1.cds</fullName>
    </submittedName>
</protein>
<dbReference type="PANTHER" id="PTHR13800:SF1">
    <property type="entry name" value="TRANSIENT RECEPTOR POTENTIAL CATION CHANNEL TRPM"/>
    <property type="match status" value="1"/>
</dbReference>
<feature type="domain" description="TRPM-like" evidence="7">
    <location>
        <begin position="203"/>
        <end position="264"/>
    </location>
</feature>
<feature type="region of interest" description="Disordered" evidence="5">
    <location>
        <begin position="28"/>
        <end position="47"/>
    </location>
</feature>
<comment type="subcellular location">
    <subcellularLocation>
        <location evidence="1">Membrane</location>
        <topology evidence="1">Multi-pass membrane protein</topology>
    </subcellularLocation>
</comment>
<name>A0ABN7T7L0_OIKDI</name>
<sequence length="1058" mass="122818">MEDLLENPKKRTLFEKLLNDKIDDAIRQNNRQKKVKKDVEAPPQAAPNTPNLSIFVELLNIFDEKLLSDNSFFETRRQEWVRAPDKPIMDMEWILPENWKAEEKAFREGENEEREEEDPPEEKCGRAFVVRELAMWSCLFNRWELVDTIRDHVKEQESVSKDARCSEEDAGENLGTVLGVELGIAFLIHNCRLVTEKYITLSELQSSYKEQQEKIEEYTVELITSCYEMDYDQCLLLIRIENRHWGKRTALQLAEQARLGNFMSTDAVQDLLDKIWTGGLEPTTNFRLAMCSVCPLLVPFFMKPSKDPYIDRISYMKSGFFWGGKQVKSLGMSTNEEDNPSKLMVISNFCTSPLYCFIIEVVSYLAFLGLFAYVILLKFCIRITFFEYLLMIWMVSIQLERIRKFIAIADKTKSEKIRLMYHDTWNILYFLAIATFLAGIILRASSIVSYEDIYLINMKSFENLPNKKINLYNTSSWEDFQDKYKFSVISSFFSNANNPLYTEMSPEAKKFVEDNYGIYPFEYINGMEDHPASLNYCPLHILENSSFENPKFLKWAQIFYGITYLIMCMAVLHFYDIHKLLGPLAISIGRMMRDLMMFIFILAVFLVPYGVITTALLYPNEVRLADCMEGIFFKPILNLYGDLFLTEYTNYEFNSELDGCVEAEDIRSIETENDLYSGFDFVRVTPIMKNFTHEWERDIKLWNECSPEHMTQITAFYLTNYDCNFGEGSSTNTTSSGTIECSFLESNEANATELPPVSLTAIFGDCFSKVRVLRISKDEIAKFRPLLPTESKRDSDQSGDFDYMFQDFEGTDMENYEYFVFSPFMEEDILNAENDPANKDPSDSQKAAMELYKAIGNHINTPVEGLHIFPTQDVYKFENEEIPVSDRLGETEWKLDVFHRRVTKGVKLTFNDLLPSCSVDEKIDPCTSSKKQPVVLAAMIVYSFENDKRRFNYTNPNFMSNIPAEGSKNKNQKLQNFKTLYFPEYPDDKSVVRKDLTSEMLLLEYFHDDDVDYISVQTETEDGKTEKETAVIPQGIVHQKTLLLFYAKNSADVQNDIL</sequence>
<evidence type="ECO:0000313" key="9">
    <source>
        <dbReference type="Proteomes" id="UP001158576"/>
    </source>
</evidence>
<keyword evidence="2 6" id="KW-0812">Transmembrane</keyword>
<gene>
    <name evidence="8" type="ORF">OKIOD_LOCUS16651</name>
</gene>
<dbReference type="Proteomes" id="UP001158576">
    <property type="component" value="Chromosome 2"/>
</dbReference>
<keyword evidence="3 6" id="KW-1133">Transmembrane helix</keyword>
<evidence type="ECO:0000313" key="8">
    <source>
        <dbReference type="EMBL" id="CAG5113796.1"/>
    </source>
</evidence>
<feature type="transmembrane region" description="Helical" evidence="6">
    <location>
        <begin position="555"/>
        <end position="575"/>
    </location>
</feature>
<dbReference type="EMBL" id="OU015567">
    <property type="protein sequence ID" value="CAG5113796.1"/>
    <property type="molecule type" value="Genomic_DNA"/>
</dbReference>
<proteinExistence type="predicted"/>
<evidence type="ECO:0000256" key="6">
    <source>
        <dbReference type="SAM" id="Phobius"/>
    </source>
</evidence>
<feature type="transmembrane region" description="Helical" evidence="6">
    <location>
        <begin position="354"/>
        <end position="375"/>
    </location>
</feature>
<feature type="transmembrane region" description="Helical" evidence="6">
    <location>
        <begin position="420"/>
        <end position="442"/>
    </location>
</feature>
<accession>A0ABN7T7L0</accession>
<dbReference type="InterPro" id="IPR057366">
    <property type="entry name" value="TRPM-like"/>
</dbReference>
<keyword evidence="4 6" id="KW-0472">Membrane</keyword>
<evidence type="ECO:0000256" key="3">
    <source>
        <dbReference type="ARBA" id="ARBA00022989"/>
    </source>
</evidence>
<keyword evidence="9" id="KW-1185">Reference proteome</keyword>
<dbReference type="PANTHER" id="PTHR13800">
    <property type="entry name" value="TRANSIENT RECEPTOR POTENTIAL CATION CHANNEL, SUBFAMILY M, MEMBER 6"/>
    <property type="match status" value="1"/>
</dbReference>
<evidence type="ECO:0000256" key="2">
    <source>
        <dbReference type="ARBA" id="ARBA00022692"/>
    </source>
</evidence>
<reference evidence="8 9" key="1">
    <citation type="submission" date="2021-04" db="EMBL/GenBank/DDBJ databases">
        <authorList>
            <person name="Bliznina A."/>
        </authorList>
    </citation>
    <scope>NUCLEOTIDE SEQUENCE [LARGE SCALE GENOMIC DNA]</scope>
</reference>
<feature type="transmembrane region" description="Helical" evidence="6">
    <location>
        <begin position="595"/>
        <end position="618"/>
    </location>
</feature>
<evidence type="ECO:0000256" key="5">
    <source>
        <dbReference type="SAM" id="MobiDB-lite"/>
    </source>
</evidence>
<organism evidence="8 9">
    <name type="scientific">Oikopleura dioica</name>
    <name type="common">Tunicate</name>
    <dbReference type="NCBI Taxonomy" id="34765"/>
    <lineage>
        <taxon>Eukaryota</taxon>
        <taxon>Metazoa</taxon>
        <taxon>Chordata</taxon>
        <taxon>Tunicata</taxon>
        <taxon>Appendicularia</taxon>
        <taxon>Copelata</taxon>
        <taxon>Oikopleuridae</taxon>
        <taxon>Oikopleura</taxon>
    </lineage>
</organism>
<evidence type="ECO:0000256" key="4">
    <source>
        <dbReference type="ARBA" id="ARBA00023136"/>
    </source>
</evidence>
<dbReference type="Pfam" id="PF25508">
    <property type="entry name" value="TRPM2"/>
    <property type="match status" value="1"/>
</dbReference>
<evidence type="ECO:0000256" key="1">
    <source>
        <dbReference type="ARBA" id="ARBA00004141"/>
    </source>
</evidence>
<evidence type="ECO:0000259" key="7">
    <source>
        <dbReference type="Pfam" id="PF25508"/>
    </source>
</evidence>